<dbReference type="EMBL" id="JAMKFB020000021">
    <property type="protein sequence ID" value="KAL0162160.1"/>
    <property type="molecule type" value="Genomic_DNA"/>
</dbReference>
<feature type="domain" description="DUF4042" evidence="1">
    <location>
        <begin position="5"/>
        <end position="59"/>
    </location>
</feature>
<dbReference type="InterPro" id="IPR025283">
    <property type="entry name" value="DUF4042"/>
</dbReference>
<feature type="non-terminal residue" evidence="2">
    <location>
        <position position="1"/>
    </location>
</feature>
<gene>
    <name evidence="2" type="ORF">M9458_041556</name>
</gene>
<evidence type="ECO:0000313" key="3">
    <source>
        <dbReference type="Proteomes" id="UP001529510"/>
    </source>
</evidence>
<dbReference type="PANTHER" id="PTHR13366">
    <property type="entry name" value="MALARIA ANTIGEN-RELATED"/>
    <property type="match status" value="1"/>
</dbReference>
<accession>A0ABD0NLM4</accession>
<evidence type="ECO:0000313" key="2">
    <source>
        <dbReference type="EMBL" id="KAL0162160.1"/>
    </source>
</evidence>
<proteinExistence type="predicted"/>
<organism evidence="2 3">
    <name type="scientific">Cirrhinus mrigala</name>
    <name type="common">Mrigala</name>
    <dbReference type="NCBI Taxonomy" id="683832"/>
    <lineage>
        <taxon>Eukaryota</taxon>
        <taxon>Metazoa</taxon>
        <taxon>Chordata</taxon>
        <taxon>Craniata</taxon>
        <taxon>Vertebrata</taxon>
        <taxon>Euteleostomi</taxon>
        <taxon>Actinopterygii</taxon>
        <taxon>Neopterygii</taxon>
        <taxon>Teleostei</taxon>
        <taxon>Ostariophysi</taxon>
        <taxon>Cypriniformes</taxon>
        <taxon>Cyprinidae</taxon>
        <taxon>Labeoninae</taxon>
        <taxon>Labeonini</taxon>
        <taxon>Cirrhinus</taxon>
    </lineage>
</organism>
<dbReference type="Proteomes" id="UP001529510">
    <property type="component" value="Unassembled WGS sequence"/>
</dbReference>
<dbReference type="AlphaFoldDB" id="A0ABD0NLM4"/>
<feature type="non-terminal residue" evidence="2">
    <location>
        <position position="59"/>
    </location>
</feature>
<evidence type="ECO:0000259" key="1">
    <source>
        <dbReference type="Pfam" id="PF13251"/>
    </source>
</evidence>
<keyword evidence="3" id="KW-1185">Reference proteome</keyword>
<dbReference type="PANTHER" id="PTHR13366:SF0">
    <property type="entry name" value="HEAT REPEAT-CONTAINING PROTEIN 6"/>
    <property type="match status" value="1"/>
</dbReference>
<dbReference type="InterPro" id="IPR052107">
    <property type="entry name" value="HEAT6"/>
</dbReference>
<name>A0ABD0NLM4_CIRMR</name>
<protein>
    <recommendedName>
        <fullName evidence="1">DUF4042 domain-containing protein</fullName>
    </recommendedName>
</protein>
<dbReference type="Pfam" id="PF13251">
    <property type="entry name" value="DUF4042"/>
    <property type="match status" value="1"/>
</dbReference>
<comment type="caution">
    <text evidence="2">The sequence shown here is derived from an EMBL/GenBank/DDBJ whole genome shotgun (WGS) entry which is preliminary data.</text>
</comment>
<sequence>LYQARVRQSALQCFLAVVKCVEKRILYGYWSSFVPDAPGIGGPPPLTLLTIALKDPSPK</sequence>
<reference evidence="2 3" key="1">
    <citation type="submission" date="2024-05" db="EMBL/GenBank/DDBJ databases">
        <title>Genome sequencing and assembly of Indian major carp, Cirrhinus mrigala (Hamilton, 1822).</title>
        <authorList>
            <person name="Mohindra V."/>
            <person name="Chowdhury L.M."/>
            <person name="Lal K."/>
            <person name="Jena J.K."/>
        </authorList>
    </citation>
    <scope>NUCLEOTIDE SEQUENCE [LARGE SCALE GENOMIC DNA]</scope>
    <source>
        <strain evidence="2">CM1030</strain>
        <tissue evidence="2">Blood</tissue>
    </source>
</reference>